<proteinExistence type="predicted"/>
<evidence type="ECO:0000313" key="4">
    <source>
        <dbReference type="Proteomes" id="UP000230119"/>
    </source>
</evidence>
<dbReference type="AlphaFoldDB" id="A0A2M7BTT7"/>
<dbReference type="InterPro" id="IPR002933">
    <property type="entry name" value="Peptidase_M20"/>
</dbReference>
<comment type="caution">
    <text evidence="3">The sequence shown here is derived from an EMBL/GenBank/DDBJ whole genome shotgun (WGS) entry which is preliminary data.</text>
</comment>
<evidence type="ECO:0000256" key="1">
    <source>
        <dbReference type="ARBA" id="ARBA00022723"/>
    </source>
</evidence>
<dbReference type="InterPro" id="IPR050072">
    <property type="entry name" value="Peptidase_M20A"/>
</dbReference>
<feature type="non-terminal residue" evidence="3">
    <location>
        <position position="249"/>
    </location>
</feature>
<dbReference type="GO" id="GO:0006526">
    <property type="term" value="P:L-arginine biosynthetic process"/>
    <property type="evidence" value="ECO:0007669"/>
    <property type="project" value="TreeGrafter"/>
</dbReference>
<dbReference type="Proteomes" id="UP000230119">
    <property type="component" value="Unassembled WGS sequence"/>
</dbReference>
<dbReference type="Gene3D" id="3.30.70.360">
    <property type="match status" value="1"/>
</dbReference>
<reference evidence="4" key="1">
    <citation type="submission" date="2017-09" db="EMBL/GenBank/DDBJ databases">
        <title>Depth-based differentiation of microbial function through sediment-hosted aquifers and enrichment of novel symbionts in the deep terrestrial subsurface.</title>
        <authorList>
            <person name="Probst A.J."/>
            <person name="Ladd B."/>
            <person name="Jarett J.K."/>
            <person name="Geller-Mcgrath D.E."/>
            <person name="Sieber C.M.K."/>
            <person name="Emerson J.B."/>
            <person name="Anantharaman K."/>
            <person name="Thomas B.C."/>
            <person name="Malmstrom R."/>
            <person name="Stieglmeier M."/>
            <person name="Klingl A."/>
            <person name="Woyke T."/>
            <person name="Ryan C.M."/>
            <person name="Banfield J.F."/>
        </authorList>
    </citation>
    <scope>NUCLEOTIDE SEQUENCE [LARGE SCALE GENOMIC DNA]</scope>
</reference>
<dbReference type="GO" id="GO:0008777">
    <property type="term" value="F:acetylornithine deacetylase activity"/>
    <property type="evidence" value="ECO:0007669"/>
    <property type="project" value="TreeGrafter"/>
</dbReference>
<evidence type="ECO:0000256" key="2">
    <source>
        <dbReference type="ARBA" id="ARBA00022801"/>
    </source>
</evidence>
<organism evidence="3 4">
    <name type="scientific">Candidatus Roizmanbacteria bacterium CG03_land_8_20_14_0_80_39_12</name>
    <dbReference type="NCBI Taxonomy" id="1974847"/>
    <lineage>
        <taxon>Bacteria</taxon>
        <taxon>Candidatus Roizmaniibacteriota</taxon>
    </lineage>
</organism>
<accession>A0A2M7BTT7</accession>
<name>A0A2M7BTT7_9BACT</name>
<dbReference type="Pfam" id="PF01546">
    <property type="entry name" value="Peptidase_M20"/>
    <property type="match status" value="1"/>
</dbReference>
<dbReference type="Gene3D" id="3.40.630.10">
    <property type="entry name" value="Zn peptidases"/>
    <property type="match status" value="1"/>
</dbReference>
<keyword evidence="1" id="KW-0479">Metal-binding</keyword>
<sequence>MDTQILEFLKQLIAVESVDTKKEKLQEVIDVAVKQLDGFTIERFNQNNHPSILAYVGNKRPEKFKVIFNAHLDVVSGMPNQFIPTEKDGKLYGRGTNDMKGGGAVEILVFKELAKTLPYPVALQLVTDEEIGGYDGTQLQIKNGVHAEFVIAGEPTDYGINNKAKGIIWMNVKTKGVAAHGAYQWKGESAILKMKKALDAIEKEFPALTKEEWRTTINIAKLETSNSTYNKVPDDCVMKLDIRFIPEDW</sequence>
<dbReference type="GO" id="GO:0046872">
    <property type="term" value="F:metal ion binding"/>
    <property type="evidence" value="ECO:0007669"/>
    <property type="project" value="UniProtKB-KW"/>
</dbReference>
<dbReference type="EMBL" id="PEVA01000013">
    <property type="protein sequence ID" value="PIV08900.1"/>
    <property type="molecule type" value="Genomic_DNA"/>
</dbReference>
<protein>
    <submittedName>
        <fullName evidence="3">Peptidase M20</fullName>
    </submittedName>
</protein>
<dbReference type="SUPFAM" id="SSF53187">
    <property type="entry name" value="Zn-dependent exopeptidases"/>
    <property type="match status" value="1"/>
</dbReference>
<dbReference type="InterPro" id="IPR036264">
    <property type="entry name" value="Bact_exopeptidase_dim_dom"/>
</dbReference>
<dbReference type="PANTHER" id="PTHR43808">
    <property type="entry name" value="ACETYLORNITHINE DEACETYLASE"/>
    <property type="match status" value="1"/>
</dbReference>
<keyword evidence="2" id="KW-0378">Hydrolase</keyword>
<dbReference type="PANTHER" id="PTHR43808:SF31">
    <property type="entry name" value="N-ACETYL-L-CITRULLINE DEACETYLASE"/>
    <property type="match status" value="1"/>
</dbReference>
<evidence type="ECO:0000313" key="3">
    <source>
        <dbReference type="EMBL" id="PIV08900.1"/>
    </source>
</evidence>
<gene>
    <name evidence="3" type="ORF">COS52_00315</name>
</gene>
<dbReference type="SUPFAM" id="SSF55031">
    <property type="entry name" value="Bacterial exopeptidase dimerisation domain"/>
    <property type="match status" value="1"/>
</dbReference>